<gene>
    <name evidence="2" type="ORF">Dsin_017168</name>
</gene>
<feature type="compositionally biased region" description="Basic and acidic residues" evidence="1">
    <location>
        <begin position="32"/>
        <end position="49"/>
    </location>
</feature>
<dbReference type="AlphaFoldDB" id="A0AAE0AFT9"/>
<feature type="compositionally biased region" description="Polar residues" evidence="1">
    <location>
        <begin position="7"/>
        <end position="31"/>
    </location>
</feature>
<protein>
    <submittedName>
        <fullName evidence="2">Uncharacterized protein</fullName>
    </submittedName>
</protein>
<dbReference type="PANTHER" id="PTHR36747:SF1">
    <property type="entry name" value="HYDROXYPROLINE-RICH GLYCOPROTEIN FAMILY PROTEIN"/>
    <property type="match status" value="1"/>
</dbReference>
<dbReference type="PANTHER" id="PTHR36747">
    <property type="entry name" value="HYDROXYPROLINE-RICH GLYCOPROTEIN FAMILY PROTEIN"/>
    <property type="match status" value="1"/>
</dbReference>
<dbReference type="EMBL" id="JANJYJ010000005">
    <property type="protein sequence ID" value="KAK3212462.1"/>
    <property type="molecule type" value="Genomic_DNA"/>
</dbReference>
<evidence type="ECO:0000256" key="1">
    <source>
        <dbReference type="SAM" id="MobiDB-lite"/>
    </source>
</evidence>
<evidence type="ECO:0000313" key="2">
    <source>
        <dbReference type="EMBL" id="KAK3212462.1"/>
    </source>
</evidence>
<accession>A0AAE0AFT9</accession>
<evidence type="ECO:0000313" key="3">
    <source>
        <dbReference type="Proteomes" id="UP001281410"/>
    </source>
</evidence>
<organism evidence="2 3">
    <name type="scientific">Dipteronia sinensis</name>
    <dbReference type="NCBI Taxonomy" id="43782"/>
    <lineage>
        <taxon>Eukaryota</taxon>
        <taxon>Viridiplantae</taxon>
        <taxon>Streptophyta</taxon>
        <taxon>Embryophyta</taxon>
        <taxon>Tracheophyta</taxon>
        <taxon>Spermatophyta</taxon>
        <taxon>Magnoliopsida</taxon>
        <taxon>eudicotyledons</taxon>
        <taxon>Gunneridae</taxon>
        <taxon>Pentapetalae</taxon>
        <taxon>rosids</taxon>
        <taxon>malvids</taxon>
        <taxon>Sapindales</taxon>
        <taxon>Sapindaceae</taxon>
        <taxon>Hippocastanoideae</taxon>
        <taxon>Acereae</taxon>
        <taxon>Dipteronia</taxon>
    </lineage>
</organism>
<reference evidence="2" key="1">
    <citation type="journal article" date="2023" name="Plant J.">
        <title>Genome sequences and population genomics provide insights into the demographic history, inbreeding, and mutation load of two 'living fossil' tree species of Dipteronia.</title>
        <authorList>
            <person name="Feng Y."/>
            <person name="Comes H.P."/>
            <person name="Chen J."/>
            <person name="Zhu S."/>
            <person name="Lu R."/>
            <person name="Zhang X."/>
            <person name="Li P."/>
            <person name="Qiu J."/>
            <person name="Olsen K.M."/>
            <person name="Qiu Y."/>
        </authorList>
    </citation>
    <scope>NUCLEOTIDE SEQUENCE</scope>
    <source>
        <strain evidence="2">NBL</strain>
    </source>
</reference>
<feature type="region of interest" description="Disordered" evidence="1">
    <location>
        <begin position="1"/>
        <end position="77"/>
    </location>
</feature>
<keyword evidence="3" id="KW-1185">Reference proteome</keyword>
<name>A0AAE0AFT9_9ROSI</name>
<sequence>MEKAIETPSTSPIQVENTTSEYKTPPQSQDQESEHQNSQDSGNDLRKTSTPDSLKVPKAFKYSERYRSPTDSMMSPVSKGLLARNRKGGALLPPSLNQPKIQELLVQNAGLFRTEVVMLVDEAKRDDDFLLRLDHQMNYLESD</sequence>
<comment type="caution">
    <text evidence="2">The sequence shown here is derived from an EMBL/GenBank/DDBJ whole genome shotgun (WGS) entry which is preliminary data.</text>
</comment>
<dbReference type="Proteomes" id="UP001281410">
    <property type="component" value="Unassembled WGS sequence"/>
</dbReference>
<proteinExistence type="predicted"/>